<evidence type="ECO:0000256" key="2">
    <source>
        <dbReference type="ARBA" id="ARBA00022692"/>
    </source>
</evidence>
<keyword evidence="3 6" id="KW-1133">Transmembrane helix</keyword>
<dbReference type="AlphaFoldDB" id="A0AAW1RRE5"/>
<accession>A0AAW1RRE5</accession>
<dbReference type="Pfam" id="PF07298">
    <property type="entry name" value="NnrU"/>
    <property type="match status" value="1"/>
</dbReference>
<protein>
    <recommendedName>
        <fullName evidence="7">NnrU domain-containing protein</fullName>
    </recommendedName>
</protein>
<name>A0AAW1RRE5_9CHLO</name>
<feature type="transmembrane region" description="Helical" evidence="6">
    <location>
        <begin position="779"/>
        <end position="798"/>
    </location>
</feature>
<dbReference type="EMBL" id="JALJOV010001996">
    <property type="protein sequence ID" value="KAK9836414.1"/>
    <property type="molecule type" value="Genomic_DNA"/>
</dbReference>
<comment type="subcellular location">
    <subcellularLocation>
        <location evidence="1">Membrane</location>
        <topology evidence="1">Multi-pass membrane protein</topology>
    </subcellularLocation>
</comment>
<feature type="transmembrane region" description="Helical" evidence="6">
    <location>
        <begin position="612"/>
        <end position="633"/>
    </location>
</feature>
<keyword evidence="2 6" id="KW-0812">Transmembrane</keyword>
<dbReference type="InterPro" id="IPR021822">
    <property type="entry name" value="DUF3405"/>
</dbReference>
<feature type="transmembrane region" description="Helical" evidence="6">
    <location>
        <begin position="648"/>
        <end position="667"/>
    </location>
</feature>
<feature type="region of interest" description="Disordered" evidence="5">
    <location>
        <begin position="496"/>
        <end position="515"/>
    </location>
</feature>
<dbReference type="Pfam" id="PF11885">
    <property type="entry name" value="DUF3405"/>
    <property type="match status" value="1"/>
</dbReference>
<evidence type="ECO:0000256" key="1">
    <source>
        <dbReference type="ARBA" id="ARBA00004141"/>
    </source>
</evidence>
<reference evidence="8 9" key="1">
    <citation type="journal article" date="2024" name="Nat. Commun.">
        <title>Phylogenomics reveals the evolutionary origins of lichenization in chlorophyte algae.</title>
        <authorList>
            <person name="Puginier C."/>
            <person name="Libourel C."/>
            <person name="Otte J."/>
            <person name="Skaloud P."/>
            <person name="Haon M."/>
            <person name="Grisel S."/>
            <person name="Petersen M."/>
            <person name="Berrin J.G."/>
            <person name="Delaux P.M."/>
            <person name="Dal Grande F."/>
            <person name="Keller J."/>
        </authorList>
    </citation>
    <scope>NUCLEOTIDE SEQUENCE [LARGE SCALE GENOMIC DNA]</scope>
    <source>
        <strain evidence="8 9">SAG 2523</strain>
    </source>
</reference>
<feature type="compositionally biased region" description="Low complexity" evidence="5">
    <location>
        <begin position="15"/>
        <end position="27"/>
    </location>
</feature>
<dbReference type="PANTHER" id="PTHR35988:SF2">
    <property type="entry name" value="15-CIS-ZETA-CAROTENE ISOMERASE, CHLOROPLASTIC"/>
    <property type="match status" value="1"/>
</dbReference>
<sequence>MNQPPPGYPTGGQGYPPQGGQSYNQQGQGYGQQGGQDYGQGGQGYASGMAGGGQGPPYGMQTGQGMPPQGGIPSGANAPPAGYQGYIPQGMGEDEAKSRGLLSSIMGGGSSHQQKPQSFGGGYPQQGGYQQGGYAPQQGGYPPQDALVLLVMPVFFPVIHLLVLGGLACPSQGTQLFKWSPQNPGLPTGCLTYKERYQIAKSSSRDLPPLSSTKFIVLLKVHSQALEVIKQDLSWALEALAEEVTSSGYDFQILYEGNNGRVKPRGLSKRLWKACYVYKSQDVFNTYSAIPNLLSGENFTSGPGPRAAQLPISYFMQKHPSYEFAWTIEYDVRLIGHWGKFLDSAFSLASWTPDSPWGVNTELPGPEGLGEVAKDSAIQSYPDLVTFWPFEEHARFSETRVGMEGRNIYSLYMVWGGSRHLFNKMHSYSTQGKTAYIEVFMSTIAHHHNMKYVSIPHAIWSPAPDSGPISYHCCLPGVPPMYLDWYESGRRSSGWRTNAQSVEPGDSAPKQSNSRNVELTVVGEDAAFFDSSKQSRGAWTFFTAELAIVLGILYVVWVDPNTGVASRALQASSQLTQSPELTMLAIYLVFALIHSGGASVRASCEQVIGARAYRVIFAALSLPLAMLAVVYWVNHRYDGEALWNLRRAPFIHDITFLLNCVSFYFLYPSTFNLLEVAAVDEPKVHLWETGIIRITRHPQMVGQGLWCLAHTLWIGSSFTAFTSALLMAHHVFGCWHGDARQRARYGEAFENVKSRTSVLPFQAIIEKRQQLPQDYYKEFLRLPYVTITALIFATYWAHPLIQAGSSWLGW</sequence>
<dbReference type="GO" id="GO:0016020">
    <property type="term" value="C:membrane"/>
    <property type="evidence" value="ECO:0007669"/>
    <property type="project" value="UniProtKB-SubCell"/>
</dbReference>
<feature type="domain" description="NnrU" evidence="7">
    <location>
        <begin position="583"/>
        <end position="801"/>
    </location>
</feature>
<dbReference type="GO" id="GO:0090471">
    <property type="term" value="F:9,15,9'-tri-cis-zeta-carotene isomerase activity"/>
    <property type="evidence" value="ECO:0007669"/>
    <property type="project" value="TreeGrafter"/>
</dbReference>
<dbReference type="GO" id="GO:0016120">
    <property type="term" value="P:carotene biosynthetic process"/>
    <property type="evidence" value="ECO:0007669"/>
    <property type="project" value="TreeGrafter"/>
</dbReference>
<evidence type="ECO:0000259" key="7">
    <source>
        <dbReference type="Pfam" id="PF07298"/>
    </source>
</evidence>
<dbReference type="Proteomes" id="UP001485043">
    <property type="component" value="Unassembled WGS sequence"/>
</dbReference>
<evidence type="ECO:0000313" key="9">
    <source>
        <dbReference type="Proteomes" id="UP001485043"/>
    </source>
</evidence>
<feature type="transmembrane region" description="Helical" evidence="6">
    <location>
        <begin position="538"/>
        <end position="557"/>
    </location>
</feature>
<comment type="caution">
    <text evidence="8">The sequence shown here is derived from an EMBL/GenBank/DDBJ whole genome shotgun (WGS) entry which is preliminary data.</text>
</comment>
<organism evidence="8 9">
    <name type="scientific">Apatococcus fuscideae</name>
    <dbReference type="NCBI Taxonomy" id="2026836"/>
    <lineage>
        <taxon>Eukaryota</taxon>
        <taxon>Viridiplantae</taxon>
        <taxon>Chlorophyta</taxon>
        <taxon>core chlorophytes</taxon>
        <taxon>Trebouxiophyceae</taxon>
        <taxon>Chlorellales</taxon>
        <taxon>Chlorellaceae</taxon>
        <taxon>Apatococcus</taxon>
    </lineage>
</organism>
<proteinExistence type="predicted"/>
<feature type="transmembrane region" description="Helical" evidence="6">
    <location>
        <begin position="581"/>
        <end position="600"/>
    </location>
</feature>
<evidence type="ECO:0000256" key="4">
    <source>
        <dbReference type="ARBA" id="ARBA00023136"/>
    </source>
</evidence>
<feature type="compositionally biased region" description="Low complexity" evidence="5">
    <location>
        <begin position="57"/>
        <end position="71"/>
    </location>
</feature>
<gene>
    <name evidence="8" type="ORF">WJX84_002540</name>
</gene>
<dbReference type="GO" id="GO:0009507">
    <property type="term" value="C:chloroplast"/>
    <property type="evidence" value="ECO:0007669"/>
    <property type="project" value="TreeGrafter"/>
</dbReference>
<evidence type="ECO:0000256" key="6">
    <source>
        <dbReference type="SAM" id="Phobius"/>
    </source>
</evidence>
<evidence type="ECO:0000256" key="5">
    <source>
        <dbReference type="SAM" id="MobiDB-lite"/>
    </source>
</evidence>
<feature type="compositionally biased region" description="Gly residues" evidence="5">
    <location>
        <begin position="28"/>
        <end position="56"/>
    </location>
</feature>
<feature type="compositionally biased region" description="Gly residues" evidence="5">
    <location>
        <begin position="119"/>
        <end position="131"/>
    </location>
</feature>
<evidence type="ECO:0000313" key="8">
    <source>
        <dbReference type="EMBL" id="KAK9836414.1"/>
    </source>
</evidence>
<dbReference type="InterPro" id="IPR009915">
    <property type="entry name" value="NnrU_dom"/>
</dbReference>
<keyword evidence="9" id="KW-1185">Reference proteome</keyword>
<keyword evidence="4 6" id="KW-0472">Membrane</keyword>
<feature type="region of interest" description="Disordered" evidence="5">
    <location>
        <begin position="1"/>
        <end position="137"/>
    </location>
</feature>
<evidence type="ECO:0000256" key="3">
    <source>
        <dbReference type="ARBA" id="ARBA00022989"/>
    </source>
</evidence>
<dbReference type="PANTHER" id="PTHR35988">
    <property type="entry name" value="15-CIS-ZETA-CAROTENE ISOMERASE, CHLOROPLASTIC"/>
    <property type="match status" value="1"/>
</dbReference>
<dbReference type="Gene3D" id="1.20.120.1630">
    <property type="match status" value="1"/>
</dbReference>